<protein>
    <recommendedName>
        <fullName evidence="2">protein-tyrosine-phosphatase</fullName>
        <ecNumber evidence="2">3.1.3.48</ecNumber>
    </recommendedName>
</protein>
<dbReference type="SUPFAM" id="SSF52821">
    <property type="entry name" value="Rhodanese/Cell cycle control phosphatase"/>
    <property type="match status" value="1"/>
</dbReference>
<dbReference type="AlphaFoldDB" id="A0AAV2TE73"/>
<dbReference type="PRINTS" id="PR00716">
    <property type="entry name" value="MPIPHPHTASE"/>
</dbReference>
<dbReference type="InterPro" id="IPR000751">
    <property type="entry name" value="MPI_Phosphatase"/>
</dbReference>
<evidence type="ECO:0000256" key="3">
    <source>
        <dbReference type="ARBA" id="ARBA00022618"/>
    </source>
</evidence>
<evidence type="ECO:0000256" key="4">
    <source>
        <dbReference type="ARBA" id="ARBA00022801"/>
    </source>
</evidence>
<evidence type="ECO:0000256" key="2">
    <source>
        <dbReference type="ARBA" id="ARBA00013064"/>
    </source>
</evidence>
<feature type="domain" description="Rhodanese" evidence="8">
    <location>
        <begin position="448"/>
        <end position="660"/>
    </location>
</feature>
<dbReference type="GO" id="GO:0110032">
    <property type="term" value="P:positive regulation of G2/MI transition of meiotic cell cycle"/>
    <property type="evidence" value="ECO:0007669"/>
    <property type="project" value="TreeGrafter"/>
</dbReference>
<dbReference type="SMART" id="SM00450">
    <property type="entry name" value="RHOD"/>
    <property type="match status" value="1"/>
</dbReference>
<keyword evidence="3" id="KW-0132">Cell division</keyword>
<name>A0AAV2TE73_CALDB</name>
<accession>A0AAV2TE73</accession>
<dbReference type="GO" id="GO:0051301">
    <property type="term" value="P:cell division"/>
    <property type="evidence" value="ECO:0007669"/>
    <property type="project" value="UniProtKB-KW"/>
</dbReference>
<gene>
    <name evidence="9" type="ORF">CDAUBV1_LOCUS9595</name>
</gene>
<dbReference type="GO" id="GO:0005634">
    <property type="term" value="C:nucleus"/>
    <property type="evidence" value="ECO:0007669"/>
    <property type="project" value="TreeGrafter"/>
</dbReference>
<feature type="compositionally biased region" description="Basic and acidic residues" evidence="7">
    <location>
        <begin position="818"/>
        <end position="827"/>
    </location>
</feature>
<evidence type="ECO:0000256" key="7">
    <source>
        <dbReference type="SAM" id="MobiDB-lite"/>
    </source>
</evidence>
<feature type="region of interest" description="Disordered" evidence="7">
    <location>
        <begin position="516"/>
        <end position="593"/>
    </location>
</feature>
<evidence type="ECO:0000256" key="5">
    <source>
        <dbReference type="ARBA" id="ARBA00022912"/>
    </source>
</evidence>
<keyword evidence="4" id="KW-0378">Hydrolase</keyword>
<dbReference type="PANTHER" id="PTHR10828:SF17">
    <property type="entry name" value="PROTEIN-TYROSINE-PHOSPHATASE"/>
    <property type="match status" value="1"/>
</dbReference>
<proteinExistence type="inferred from homology"/>
<dbReference type="Pfam" id="PF00581">
    <property type="entry name" value="Rhodanese"/>
    <property type="match status" value="1"/>
</dbReference>
<dbReference type="PANTHER" id="PTHR10828">
    <property type="entry name" value="M-PHASE INDUCER PHOSPHATASE DUAL SPECIFICITY PHOSPHATASE CDC25"/>
    <property type="match status" value="1"/>
</dbReference>
<dbReference type="GO" id="GO:0005737">
    <property type="term" value="C:cytoplasm"/>
    <property type="evidence" value="ECO:0007669"/>
    <property type="project" value="TreeGrafter"/>
</dbReference>
<feature type="compositionally biased region" description="Low complexity" evidence="7">
    <location>
        <begin position="562"/>
        <end position="572"/>
    </location>
</feature>
<keyword evidence="5" id="KW-0904">Protein phosphatase</keyword>
<dbReference type="InterPro" id="IPR036873">
    <property type="entry name" value="Rhodanese-like_dom_sf"/>
</dbReference>
<dbReference type="GO" id="GO:0004725">
    <property type="term" value="F:protein tyrosine phosphatase activity"/>
    <property type="evidence" value="ECO:0007669"/>
    <property type="project" value="UniProtKB-EC"/>
</dbReference>
<evidence type="ECO:0000256" key="6">
    <source>
        <dbReference type="ARBA" id="ARBA00023306"/>
    </source>
</evidence>
<feature type="region of interest" description="Disordered" evidence="7">
    <location>
        <begin position="795"/>
        <end position="827"/>
    </location>
</feature>
<organism evidence="9 10">
    <name type="scientific">Calicophoron daubneyi</name>
    <name type="common">Rumen fluke</name>
    <name type="synonym">Paramphistomum daubneyi</name>
    <dbReference type="NCBI Taxonomy" id="300641"/>
    <lineage>
        <taxon>Eukaryota</taxon>
        <taxon>Metazoa</taxon>
        <taxon>Spiralia</taxon>
        <taxon>Lophotrochozoa</taxon>
        <taxon>Platyhelminthes</taxon>
        <taxon>Trematoda</taxon>
        <taxon>Digenea</taxon>
        <taxon>Plagiorchiida</taxon>
        <taxon>Pronocephalata</taxon>
        <taxon>Paramphistomoidea</taxon>
        <taxon>Paramphistomidae</taxon>
        <taxon>Calicophoron</taxon>
    </lineage>
</organism>
<dbReference type="Gene3D" id="3.40.250.10">
    <property type="entry name" value="Rhodanese-like domain"/>
    <property type="match status" value="1"/>
</dbReference>
<keyword evidence="6" id="KW-0131">Cell cycle</keyword>
<reference evidence="9" key="1">
    <citation type="submission" date="2024-06" db="EMBL/GenBank/DDBJ databases">
        <authorList>
            <person name="Liu X."/>
            <person name="Lenzi L."/>
            <person name="Haldenby T S."/>
            <person name="Uol C."/>
        </authorList>
    </citation>
    <scope>NUCLEOTIDE SEQUENCE</scope>
</reference>
<feature type="region of interest" description="Disordered" evidence="7">
    <location>
        <begin position="266"/>
        <end position="340"/>
    </location>
</feature>
<dbReference type="EMBL" id="CAXLJL010000267">
    <property type="protein sequence ID" value="CAL5135455.1"/>
    <property type="molecule type" value="Genomic_DNA"/>
</dbReference>
<dbReference type="EC" id="3.1.3.48" evidence="2"/>
<evidence type="ECO:0000256" key="1">
    <source>
        <dbReference type="ARBA" id="ARBA00011065"/>
    </source>
</evidence>
<sequence>MLQLGWSRLLTKKGGEAVQPVKDTPVTRLSKIFSKTSFVESPADAHANNPTLDHESLISKVIPPDIDESANQEAPSYPFPAWLDHADIYNTEIARARLAEVGESSNSYSSGYASGTTSQSAPPTCNGERILDFCRSGSELTTCPRTLNYPNVPTSSLICNTSPTRVAPGLRRTHSCFSRGWLTARHRKQPWPRISGILKSRCDSSVPQSQDTNSCPAAVFNPADRSTFCRRFSLPPVGEVCHTSDDSPSPPASKIFTKFSLSPIHTDEPSISDSLMDSSFRPRPKKQRTRSPSPVSPQHGDFQDCPITNAQDSTLPLDEQSSDGIGFLPPKAPEDERPKPPFEIFRHHSTPMLPPRSTLCLNRPTVPSPTSASTQLEADKKPVLLRGASASGSAVGERLARSATSWDSLNLESKRPRALPVIDRTASGLHCVSVDTVAKLISKNSEKRTVRYVIVDCRFPYEYEGGHIKGAVNIFNHCDLVQEIFDRVPAQCPPGTSGPPRLLGEGLARRLAVPQKEPLSAPCEVVSDEDTDDEPIDDQSTCESSDLDLAAGSPKCGEESSSDFSASLSDDALGCKSEPDSSPSSGENNSSSTSSSNEVAFAVIFHCEFSSQRAPDLAAFLRSIDRISNYHRYPFLYFPEIYIMKGGYSAFYRKYASLCCPRNYVKMFHREYRPHLRLYKRLTKRVGSACLACIRPQHKLVGSLDLATADPMSSFVQSSQPSYIRRLRSMGPLLMGRSQSTLLDSFIRPAEGNSIGMDTEEVDNKENRLFQPPNDGYCGDQSVFTESIQVNHNRLPNTMDVEPPLDSPRGQFSSHSDLSSEDKISHDDSPLSLAEAVVRVGQRVIAATLSDADPSIGLAKVMDRLGCRIPDASGSQAPIAGSAKPSLKRASTVLGMCNAKISEDVPRRIPLRNIANTSFGCSFSDAVCNQTTPALARKRAVTLDYSPFTIAMHRKIPVEPAGNTPIISTQSPKSVFVRTPFSHVGNRN</sequence>
<comment type="similarity">
    <text evidence="1">Belongs to the MPI phosphatase family.</text>
</comment>
<dbReference type="PROSITE" id="PS50206">
    <property type="entry name" value="RHODANESE_3"/>
    <property type="match status" value="1"/>
</dbReference>
<evidence type="ECO:0000313" key="10">
    <source>
        <dbReference type="Proteomes" id="UP001497525"/>
    </source>
</evidence>
<dbReference type="GO" id="GO:0010971">
    <property type="term" value="P:positive regulation of G2/M transition of mitotic cell cycle"/>
    <property type="evidence" value="ECO:0007669"/>
    <property type="project" value="TreeGrafter"/>
</dbReference>
<comment type="caution">
    <text evidence="9">The sequence shown here is derived from an EMBL/GenBank/DDBJ whole genome shotgun (WGS) entry which is preliminary data.</text>
</comment>
<feature type="compositionally biased region" description="Low complexity" evidence="7">
    <location>
        <begin position="580"/>
        <end position="593"/>
    </location>
</feature>
<dbReference type="GO" id="GO:0000086">
    <property type="term" value="P:G2/M transition of mitotic cell cycle"/>
    <property type="evidence" value="ECO:0007669"/>
    <property type="project" value="TreeGrafter"/>
</dbReference>
<dbReference type="InterPro" id="IPR001763">
    <property type="entry name" value="Rhodanese-like_dom"/>
</dbReference>
<dbReference type="Proteomes" id="UP001497525">
    <property type="component" value="Unassembled WGS sequence"/>
</dbReference>
<feature type="compositionally biased region" description="Acidic residues" evidence="7">
    <location>
        <begin position="526"/>
        <end position="537"/>
    </location>
</feature>
<evidence type="ECO:0000259" key="8">
    <source>
        <dbReference type="PROSITE" id="PS50206"/>
    </source>
</evidence>
<evidence type="ECO:0000313" key="9">
    <source>
        <dbReference type="EMBL" id="CAL5135455.1"/>
    </source>
</evidence>